<dbReference type="RefSeq" id="WP_168135763.1">
    <property type="nucleotide sequence ID" value="NZ_JAAVJH010000014.1"/>
</dbReference>
<evidence type="ECO:0000256" key="1">
    <source>
        <dbReference type="SAM" id="SignalP"/>
    </source>
</evidence>
<evidence type="ECO:0008006" key="4">
    <source>
        <dbReference type="Google" id="ProtNLM"/>
    </source>
</evidence>
<organism evidence="2 3">
    <name type="scientific">Sphingomonas corticis</name>
    <dbReference type="NCBI Taxonomy" id="2722791"/>
    <lineage>
        <taxon>Bacteria</taxon>
        <taxon>Pseudomonadati</taxon>
        <taxon>Pseudomonadota</taxon>
        <taxon>Alphaproteobacteria</taxon>
        <taxon>Sphingomonadales</taxon>
        <taxon>Sphingomonadaceae</taxon>
        <taxon>Sphingomonas</taxon>
    </lineage>
</organism>
<proteinExistence type="predicted"/>
<comment type="caution">
    <text evidence="2">The sequence shown here is derived from an EMBL/GenBank/DDBJ whole genome shotgun (WGS) entry which is preliminary data.</text>
</comment>
<gene>
    <name evidence="2" type="ORF">HBH26_16635</name>
</gene>
<dbReference type="EMBL" id="JAAVJH010000014">
    <property type="protein sequence ID" value="NJR80209.1"/>
    <property type="molecule type" value="Genomic_DNA"/>
</dbReference>
<evidence type="ECO:0000313" key="2">
    <source>
        <dbReference type="EMBL" id="NJR80209.1"/>
    </source>
</evidence>
<name>A0ABX1CQM6_9SPHN</name>
<dbReference type="PROSITE" id="PS51257">
    <property type="entry name" value="PROKAR_LIPOPROTEIN"/>
    <property type="match status" value="1"/>
</dbReference>
<protein>
    <recommendedName>
        <fullName evidence="4">Lipoprotein</fullName>
    </recommendedName>
</protein>
<feature type="chain" id="PRO_5045539289" description="Lipoprotein" evidence="1">
    <location>
        <begin position="25"/>
        <end position="159"/>
    </location>
</feature>
<dbReference type="Proteomes" id="UP000732399">
    <property type="component" value="Unassembled WGS sequence"/>
</dbReference>
<evidence type="ECO:0000313" key="3">
    <source>
        <dbReference type="Proteomes" id="UP000732399"/>
    </source>
</evidence>
<feature type="signal peptide" evidence="1">
    <location>
        <begin position="1"/>
        <end position="24"/>
    </location>
</feature>
<accession>A0ABX1CQM6</accession>
<reference evidence="2 3" key="1">
    <citation type="submission" date="2020-03" db="EMBL/GenBank/DDBJ databases">
        <authorList>
            <person name="Wang L."/>
            <person name="He N."/>
            <person name="Li Y."/>
            <person name="Fang Y."/>
            <person name="Zhang F."/>
        </authorList>
    </citation>
    <scope>NUCLEOTIDE SEQUENCE [LARGE SCALE GENOMIC DNA]</scope>
    <source>
        <strain evidence="2 3">36D10-4-7</strain>
    </source>
</reference>
<keyword evidence="1" id="KW-0732">Signal</keyword>
<sequence>MPLRFSRLLVLATLAAAGCVPRVAPPPPPAPAPIPAPAPTPTPLAADWQDWPVTPGTWRYARGTGATFGGGQASVRCTGGAIRLAGATGGSGAVTIRTTSATRVLPAAADGSVTLPARDPLLDAIVFSRGRFTIERVGAATLVLPPWAEVARVVEDCRG</sequence>
<keyword evidence="3" id="KW-1185">Reference proteome</keyword>